<proteinExistence type="predicted"/>
<gene>
    <name evidence="1" type="ORF">JCM19296_1255</name>
</gene>
<organism evidence="1 2">
    <name type="scientific">Nonlabens ulvanivorans</name>
    <name type="common">Persicivirga ulvanivorans</name>
    <dbReference type="NCBI Taxonomy" id="906888"/>
    <lineage>
        <taxon>Bacteria</taxon>
        <taxon>Pseudomonadati</taxon>
        <taxon>Bacteroidota</taxon>
        <taxon>Flavobacteriia</taxon>
        <taxon>Flavobacteriales</taxon>
        <taxon>Flavobacteriaceae</taxon>
        <taxon>Nonlabens</taxon>
    </lineage>
</organism>
<dbReference type="EMBL" id="BBLG01000002">
    <property type="protein sequence ID" value="GAK75663.1"/>
    <property type="molecule type" value="Genomic_DNA"/>
</dbReference>
<evidence type="ECO:0000313" key="1">
    <source>
        <dbReference type="EMBL" id="GAK75663.1"/>
    </source>
</evidence>
<comment type="caution">
    <text evidence="1">The sequence shown here is derived from an EMBL/GenBank/DDBJ whole genome shotgun (WGS) entry which is preliminary data.</text>
</comment>
<dbReference type="AlphaFoldDB" id="A0A081D9R7"/>
<evidence type="ECO:0000313" key="2">
    <source>
        <dbReference type="Proteomes" id="UP000028980"/>
    </source>
</evidence>
<accession>A0A081D9R7</accession>
<sequence length="322" mass="36830">MRLKLEDKINEAYPKLLEDRKAKRFKVIEKLREDREVLPQRGSGETEEENEKILSDWNKLEALINQKTSQLATYIAGLENIQSIILRYINMWNIGDVIRVPFIGTTIKPSWGGIFLGVSVGKSGKNPYTLSNISLKFGVTDSRKILTYSLQPAEQSFISQVFTESCGITDSDIQMVNLEWNELIKKASSKRERRHILTENIVGASGQIGTQNKLIKYNTKEGTIKNGILLHRDFGKEGEADSALLPVSEAYPIISKLDLDDFFADHKLSFRAKRISDNYYQVYLDKRDLYPAVIDEKLRSLLRRESVSLKMNYQTLCKMLAI</sequence>
<dbReference type="Proteomes" id="UP000028980">
    <property type="component" value="Unassembled WGS sequence"/>
</dbReference>
<reference evidence="1 2" key="1">
    <citation type="journal article" date="2014" name="Genome Announc.">
        <title>Draft Genome Sequences of Marine Flavobacterium Nonlabens Strains NR17, NR24, NR27, NR32, NR33, and Ara13.</title>
        <authorList>
            <person name="Nakanishi M."/>
            <person name="Meirelles P."/>
            <person name="Suzuki R."/>
            <person name="Takatani N."/>
            <person name="Mino S."/>
            <person name="Suda W."/>
            <person name="Oshima K."/>
            <person name="Hattori M."/>
            <person name="Ohkuma M."/>
            <person name="Hosokawa M."/>
            <person name="Miyashita K."/>
            <person name="Thompson F.L."/>
            <person name="Niwa A."/>
            <person name="Sawabe T."/>
            <person name="Sawabe T."/>
        </authorList>
    </citation>
    <scope>NUCLEOTIDE SEQUENCE [LARGE SCALE GENOMIC DNA]</scope>
    <source>
        <strain evidence="2">JCM19296</strain>
    </source>
</reference>
<protein>
    <submittedName>
        <fullName evidence="1">Uncharacterized protein</fullName>
    </submittedName>
</protein>
<name>A0A081D9R7_NONUL</name>